<protein>
    <submittedName>
        <fullName evidence="2">Uncharacterized protein</fullName>
    </submittedName>
</protein>
<feature type="compositionally biased region" description="Basic residues" evidence="1">
    <location>
        <begin position="11"/>
        <end position="39"/>
    </location>
</feature>
<evidence type="ECO:0000313" key="2">
    <source>
        <dbReference type="EMBL" id="ABY83558.1"/>
    </source>
</evidence>
<dbReference type="AlphaFoldDB" id="B0LU77"/>
<geneLocation type="plasmid" evidence="2">
    <name>pSHK1</name>
</geneLocation>
<gene>
    <name evidence="2" type="ORF">pSHK1.89</name>
</gene>
<organism evidence="2">
    <name type="scientific">Streptomyces sp. HK1</name>
    <dbReference type="NCBI Taxonomy" id="405041"/>
    <lineage>
        <taxon>Bacteria</taxon>
        <taxon>Bacillati</taxon>
        <taxon>Actinomycetota</taxon>
        <taxon>Actinomycetes</taxon>
        <taxon>Kitasatosporales</taxon>
        <taxon>Streptomycetaceae</taxon>
        <taxon>Streptomyces</taxon>
    </lineage>
</organism>
<keyword evidence="2" id="KW-0614">Plasmid</keyword>
<evidence type="ECO:0000256" key="1">
    <source>
        <dbReference type="SAM" id="MobiDB-lite"/>
    </source>
</evidence>
<feature type="region of interest" description="Disordered" evidence="1">
    <location>
        <begin position="1"/>
        <end position="95"/>
    </location>
</feature>
<proteinExistence type="predicted"/>
<dbReference type="EMBL" id="EU372836">
    <property type="protein sequence ID" value="ABY83558.1"/>
    <property type="molecule type" value="Genomic_DNA"/>
</dbReference>
<accession>B0LU77</accession>
<reference evidence="2" key="1">
    <citation type="journal article" date="2011" name="Acta Biochim. Biophys. Sin.">
        <title>Characterization of the multiple CRISPR loci on Streptomyces linear plasmid pSHK1.</title>
        <authorList>
            <person name="Guo P."/>
            <person name="Cheng Q."/>
            <person name="Xie P."/>
            <person name="Fan Y."/>
            <person name="Jiang W."/>
            <person name="Qin Z."/>
        </authorList>
    </citation>
    <scope>NUCLEOTIDE SEQUENCE</scope>
    <source>
        <strain evidence="2">HK1</strain>
        <plasmid evidence="2">pSHK1</plasmid>
    </source>
</reference>
<sequence>MRSAGQPGHPTTRRPRAVAPHSHPRGTLRRRRPAARRDRRPGPGEHPLPPRAGRHRPAGPGDGGQPHPGGAPADPGRRRAPALTVPGTPARRGAADGDLYERYMAAHDAHRDHSRTCPDCPGRPCAAGARLMESFERLQEAYLTWQRDRH</sequence>
<name>B0LU77_9ACTN</name>